<feature type="chain" id="PRO_5016931067" evidence="1">
    <location>
        <begin position="21"/>
        <end position="67"/>
    </location>
</feature>
<organism evidence="2 3">
    <name type="scientific">Methylotenera mobilis</name>
    <dbReference type="NCBI Taxonomy" id="359408"/>
    <lineage>
        <taxon>Bacteria</taxon>
        <taxon>Pseudomonadati</taxon>
        <taxon>Pseudomonadota</taxon>
        <taxon>Betaproteobacteria</taxon>
        <taxon>Nitrosomonadales</taxon>
        <taxon>Methylophilaceae</taxon>
        <taxon>Methylotenera</taxon>
    </lineage>
</organism>
<name>A0A351RBF9_9PROT</name>
<accession>A0A351RBF9</accession>
<keyword evidence="1" id="KW-0732">Signal</keyword>
<gene>
    <name evidence="2" type="ORF">DCW48_07335</name>
</gene>
<protein>
    <submittedName>
        <fullName evidence="2">Uncharacterized protein</fullName>
    </submittedName>
</protein>
<dbReference type="EMBL" id="DNAA01000179">
    <property type="protein sequence ID" value="HBA09380.1"/>
    <property type="molecule type" value="Genomic_DNA"/>
</dbReference>
<proteinExistence type="predicted"/>
<feature type="signal peptide" evidence="1">
    <location>
        <begin position="1"/>
        <end position="20"/>
    </location>
</feature>
<dbReference type="AlphaFoldDB" id="A0A351RBF9"/>
<reference evidence="2 3" key="1">
    <citation type="journal article" date="2018" name="Nat. Biotechnol.">
        <title>A standardized bacterial taxonomy based on genome phylogeny substantially revises the tree of life.</title>
        <authorList>
            <person name="Parks D.H."/>
            <person name="Chuvochina M."/>
            <person name="Waite D.W."/>
            <person name="Rinke C."/>
            <person name="Skarshewski A."/>
            <person name="Chaumeil P.A."/>
            <person name="Hugenholtz P."/>
        </authorList>
    </citation>
    <scope>NUCLEOTIDE SEQUENCE [LARGE SCALE GENOMIC DNA]</scope>
    <source>
        <strain evidence="2">UBA9958</strain>
    </source>
</reference>
<dbReference type="Proteomes" id="UP000264313">
    <property type="component" value="Unassembled WGS sequence"/>
</dbReference>
<evidence type="ECO:0000313" key="3">
    <source>
        <dbReference type="Proteomes" id="UP000264313"/>
    </source>
</evidence>
<evidence type="ECO:0000313" key="2">
    <source>
        <dbReference type="EMBL" id="HBA09380.1"/>
    </source>
</evidence>
<comment type="caution">
    <text evidence="2">The sequence shown here is derived from an EMBL/GenBank/DDBJ whole genome shotgun (WGS) entry which is preliminary data.</text>
</comment>
<evidence type="ECO:0000256" key="1">
    <source>
        <dbReference type="SAM" id="SignalP"/>
    </source>
</evidence>
<sequence>MIKSIIFVTIGLLVSFSVTAAPAPWYLWKSKLNNNVWCTQTLPGEGWVKLDGPYKDAHCKTLGRPGK</sequence>